<reference evidence="2" key="1">
    <citation type="submission" date="2021-01" db="UniProtKB">
        <authorList>
            <consortium name="EnsemblPlants"/>
        </authorList>
    </citation>
    <scope>IDENTIFICATION</scope>
</reference>
<organism evidence="2 3">
    <name type="scientific">Kalanchoe fedtschenkoi</name>
    <name type="common">Lavender scallops</name>
    <name type="synonym">South American air plant</name>
    <dbReference type="NCBI Taxonomy" id="63787"/>
    <lineage>
        <taxon>Eukaryota</taxon>
        <taxon>Viridiplantae</taxon>
        <taxon>Streptophyta</taxon>
        <taxon>Embryophyta</taxon>
        <taxon>Tracheophyta</taxon>
        <taxon>Spermatophyta</taxon>
        <taxon>Magnoliopsida</taxon>
        <taxon>eudicotyledons</taxon>
        <taxon>Gunneridae</taxon>
        <taxon>Pentapetalae</taxon>
        <taxon>Saxifragales</taxon>
        <taxon>Crassulaceae</taxon>
        <taxon>Kalanchoe</taxon>
    </lineage>
</organism>
<evidence type="ECO:0000313" key="3">
    <source>
        <dbReference type="Proteomes" id="UP000594263"/>
    </source>
</evidence>
<dbReference type="PANTHER" id="PTHR34197:SF2">
    <property type="entry name" value="OS04G0591300 PROTEIN"/>
    <property type="match status" value="1"/>
</dbReference>
<dbReference type="Gramene" id="Kaladp0808s0003.1.v1.1">
    <property type="protein sequence ID" value="Kaladp0808s0003.1.v1.1.CDS.1"/>
    <property type="gene ID" value="Kaladp0808s0003.v1.1"/>
</dbReference>
<feature type="region of interest" description="Disordered" evidence="1">
    <location>
        <begin position="162"/>
        <end position="199"/>
    </location>
</feature>
<dbReference type="AlphaFoldDB" id="A0A7N0VEY9"/>
<keyword evidence="3" id="KW-1185">Reference proteome</keyword>
<dbReference type="OMA" id="EEVWKCA"/>
<dbReference type="Proteomes" id="UP000594263">
    <property type="component" value="Unplaced"/>
</dbReference>
<dbReference type="EnsemblPlants" id="Kaladp0808s0003.1.v1.1">
    <property type="protein sequence ID" value="Kaladp0808s0003.1.v1.1.CDS.1"/>
    <property type="gene ID" value="Kaladp0808s0003.v1.1"/>
</dbReference>
<name>A0A7N0VEY9_KALFE</name>
<proteinExistence type="predicted"/>
<accession>A0A7N0VEY9</accession>
<sequence>MAALQEDDAWKCYKHPSRRRRTGVCPTCLRDRLIGLCPNCANSLPCPCFSALASTSSSSSSSSFSRFSVDSSAVGAIGRVSSLIESEPSFRRSRSAAVPFLSSRFSGEDGTRSSSRRKPLLWSVFGIFKNKEVIKSSDLAQVAEDEQRSMALSRSKSVSVWRSSESGKVPKAGSNKGWHFPSPMKVFRQSKPRSPLYRG</sequence>
<dbReference type="PANTHER" id="PTHR34197">
    <property type="entry name" value="OS04G0591300 PROTEIN"/>
    <property type="match status" value="1"/>
</dbReference>
<evidence type="ECO:0000313" key="2">
    <source>
        <dbReference type="EnsemblPlants" id="Kaladp0808s0003.1.v1.1.CDS.1"/>
    </source>
</evidence>
<protein>
    <submittedName>
        <fullName evidence="2">Uncharacterized protein</fullName>
    </submittedName>
</protein>
<evidence type="ECO:0000256" key="1">
    <source>
        <dbReference type="SAM" id="MobiDB-lite"/>
    </source>
</evidence>